<sequence length="77" mass="8290">MKNHGGWMVMIDDNGCRKEAWASGLTAVAEFFVDDVDGLLHCNMSGKDRSRGAGLGELVTKLQGRATTMMMKTLGGL</sequence>
<dbReference type="EMBL" id="JBEDUW010000003">
    <property type="protein sequence ID" value="KAK9940706.1"/>
    <property type="molecule type" value="Genomic_DNA"/>
</dbReference>
<name>A0AAW1XWU2_RUBAR</name>
<dbReference type="Proteomes" id="UP001457282">
    <property type="component" value="Unassembled WGS sequence"/>
</dbReference>
<proteinExistence type="predicted"/>
<dbReference type="AlphaFoldDB" id="A0AAW1XWU2"/>
<comment type="caution">
    <text evidence="1">The sequence shown here is derived from an EMBL/GenBank/DDBJ whole genome shotgun (WGS) entry which is preliminary data.</text>
</comment>
<reference evidence="1 2" key="1">
    <citation type="journal article" date="2023" name="G3 (Bethesda)">
        <title>A chromosome-length genome assembly and annotation of blackberry (Rubus argutus, cv. 'Hillquist').</title>
        <authorList>
            <person name="Bruna T."/>
            <person name="Aryal R."/>
            <person name="Dudchenko O."/>
            <person name="Sargent D.J."/>
            <person name="Mead D."/>
            <person name="Buti M."/>
            <person name="Cavallini A."/>
            <person name="Hytonen T."/>
            <person name="Andres J."/>
            <person name="Pham M."/>
            <person name="Weisz D."/>
            <person name="Mascagni F."/>
            <person name="Usai G."/>
            <person name="Natali L."/>
            <person name="Bassil N."/>
            <person name="Fernandez G.E."/>
            <person name="Lomsadze A."/>
            <person name="Armour M."/>
            <person name="Olukolu B."/>
            <person name="Poorten T."/>
            <person name="Britton C."/>
            <person name="Davik J."/>
            <person name="Ashrafi H."/>
            <person name="Aiden E.L."/>
            <person name="Borodovsky M."/>
            <person name="Worthington M."/>
        </authorList>
    </citation>
    <scope>NUCLEOTIDE SEQUENCE [LARGE SCALE GENOMIC DNA]</scope>
    <source>
        <strain evidence="1">PI 553951</strain>
    </source>
</reference>
<evidence type="ECO:0000313" key="1">
    <source>
        <dbReference type="EMBL" id="KAK9940706.1"/>
    </source>
</evidence>
<keyword evidence="2" id="KW-1185">Reference proteome</keyword>
<protein>
    <submittedName>
        <fullName evidence="1">Uncharacterized protein</fullName>
    </submittedName>
</protein>
<gene>
    <name evidence="1" type="ORF">M0R45_017351</name>
</gene>
<accession>A0AAW1XWU2</accession>
<organism evidence="1 2">
    <name type="scientific">Rubus argutus</name>
    <name type="common">Southern blackberry</name>
    <dbReference type="NCBI Taxonomy" id="59490"/>
    <lineage>
        <taxon>Eukaryota</taxon>
        <taxon>Viridiplantae</taxon>
        <taxon>Streptophyta</taxon>
        <taxon>Embryophyta</taxon>
        <taxon>Tracheophyta</taxon>
        <taxon>Spermatophyta</taxon>
        <taxon>Magnoliopsida</taxon>
        <taxon>eudicotyledons</taxon>
        <taxon>Gunneridae</taxon>
        <taxon>Pentapetalae</taxon>
        <taxon>rosids</taxon>
        <taxon>fabids</taxon>
        <taxon>Rosales</taxon>
        <taxon>Rosaceae</taxon>
        <taxon>Rosoideae</taxon>
        <taxon>Rosoideae incertae sedis</taxon>
        <taxon>Rubus</taxon>
    </lineage>
</organism>
<evidence type="ECO:0000313" key="2">
    <source>
        <dbReference type="Proteomes" id="UP001457282"/>
    </source>
</evidence>